<keyword evidence="9 15" id="KW-0547">Nucleotide-binding</keyword>
<dbReference type="EMBL" id="DXFD01000007">
    <property type="protein sequence ID" value="HIX46143.1"/>
    <property type="molecule type" value="Genomic_DNA"/>
</dbReference>
<dbReference type="Pfam" id="PF20258">
    <property type="entry name" value="tRNA_Me_trans_C"/>
    <property type="match status" value="1"/>
</dbReference>
<evidence type="ECO:0000256" key="14">
    <source>
        <dbReference type="ARBA" id="ARBA00056575"/>
    </source>
</evidence>
<dbReference type="InterPro" id="IPR001763">
    <property type="entry name" value="Rhodanese-like_dom"/>
</dbReference>
<keyword evidence="11 15" id="KW-0694">RNA-binding</keyword>
<evidence type="ECO:0000256" key="6">
    <source>
        <dbReference type="ARBA" id="ARBA00022555"/>
    </source>
</evidence>
<keyword evidence="6 15" id="KW-0820">tRNA-binding</keyword>
<protein>
    <recommendedName>
        <fullName evidence="4 15">tRNA-specific 2-thiouridylase MnmA</fullName>
        <ecNumber evidence="3 15">2.8.1.13</ecNumber>
    </recommendedName>
</protein>
<dbReference type="EC" id="2.8.1.13" evidence="3 15"/>
<dbReference type="PANTHER" id="PTHR11933:SF5">
    <property type="entry name" value="MITOCHONDRIAL TRNA-SPECIFIC 2-THIOURIDYLASE 1"/>
    <property type="match status" value="1"/>
</dbReference>
<dbReference type="CDD" id="cd01998">
    <property type="entry name" value="MnmA_TRMU-like"/>
    <property type="match status" value="1"/>
</dbReference>
<dbReference type="GO" id="GO:0103016">
    <property type="term" value="F:tRNA-uridine 2-sulfurtransferase activity"/>
    <property type="evidence" value="ECO:0007669"/>
    <property type="project" value="UniProtKB-EC"/>
</dbReference>
<dbReference type="PANTHER" id="PTHR11933">
    <property type="entry name" value="TRNA 5-METHYLAMINOMETHYL-2-THIOURIDYLATE -METHYLTRANSFERASE"/>
    <property type="match status" value="1"/>
</dbReference>
<keyword evidence="10 15" id="KW-0067">ATP-binding</keyword>
<proteinExistence type="inferred from homology"/>
<evidence type="ECO:0000256" key="12">
    <source>
        <dbReference type="ARBA" id="ARBA00023157"/>
    </source>
</evidence>
<keyword evidence="7 15" id="KW-0808">Transferase</keyword>
<dbReference type="GO" id="GO:0005524">
    <property type="term" value="F:ATP binding"/>
    <property type="evidence" value="ECO:0007669"/>
    <property type="project" value="UniProtKB-KW"/>
</dbReference>
<comment type="function">
    <text evidence="14 15">Catalyzes the 2-thiolation of uridine at the wobble position (U34) of tRNA, leading to the formation of s(2)U34.</text>
</comment>
<dbReference type="Proteomes" id="UP000824249">
    <property type="component" value="Unassembled WGS sequence"/>
</dbReference>
<reference evidence="17" key="2">
    <citation type="submission" date="2021-04" db="EMBL/GenBank/DDBJ databases">
        <authorList>
            <person name="Gilroy R."/>
        </authorList>
    </citation>
    <scope>NUCLEOTIDE SEQUENCE</scope>
    <source>
        <strain evidence="17">26628</strain>
    </source>
</reference>
<dbReference type="InterPro" id="IPR004506">
    <property type="entry name" value="MnmA-like"/>
</dbReference>
<evidence type="ECO:0000256" key="7">
    <source>
        <dbReference type="ARBA" id="ARBA00022679"/>
    </source>
</evidence>
<dbReference type="HAMAP" id="MF_00144">
    <property type="entry name" value="tRNA_thiouridyl_MnmA"/>
    <property type="match status" value="1"/>
</dbReference>
<comment type="similarity">
    <text evidence="2 15">Belongs to the MnmA/TRMU family.</text>
</comment>
<feature type="site" description="Interaction with tRNA" evidence="15">
    <location>
        <position position="345"/>
    </location>
</feature>
<feature type="active site" description="Cysteine persulfide intermediate" evidence="15">
    <location>
        <position position="198"/>
    </location>
</feature>
<evidence type="ECO:0000256" key="13">
    <source>
        <dbReference type="ARBA" id="ARBA00051542"/>
    </source>
</evidence>
<dbReference type="InterPro" id="IPR046885">
    <property type="entry name" value="MnmA-like_C"/>
</dbReference>
<sequence>MEGKGTVVVGMSGGVDSSVAALLLREQGYDVVGLYMVNWEEEGENGCCTAEQDYEDVRRVCNKLGIPYYTVNFAKEYAERVFRHFLEEYEAGRTPNPDVLCNREIKFGPFKEYARALGADLIATGHYCGIEHAADGRHYLLKAADANKDQTYFLNQVTQPQLEGVLFPLGGLQKAQVRAMAEKYGLSTAKKKDSTGICFIGERNFRKFLRGYLPAQPGRILTCDGREVGEHIGLMYYTLGQRKGLNIGGQRGDDNPGRWFVVEKDLKNNILYVAHGDESRLYTDFCAAGGFNWIPAPPAAVGEEFTCTAKFRYRQPEQGVRARRTGEDTVEIAFDEPQRAVTPGQYAVLYDGQRCLGGGVILSAWKA</sequence>
<keyword evidence="8 15" id="KW-0819">tRNA processing</keyword>
<dbReference type="Gene3D" id="2.40.30.10">
    <property type="entry name" value="Translation factors"/>
    <property type="match status" value="1"/>
</dbReference>
<evidence type="ECO:0000256" key="2">
    <source>
        <dbReference type="ARBA" id="ARBA00006191"/>
    </source>
</evidence>
<feature type="region of interest" description="Interaction with tRNA" evidence="15">
    <location>
        <begin position="312"/>
        <end position="313"/>
    </location>
</feature>
<evidence type="ECO:0000259" key="16">
    <source>
        <dbReference type="PROSITE" id="PS50206"/>
    </source>
</evidence>
<dbReference type="InterPro" id="IPR023382">
    <property type="entry name" value="MnmA-like_central_sf"/>
</dbReference>
<dbReference type="InterPro" id="IPR014729">
    <property type="entry name" value="Rossmann-like_a/b/a_fold"/>
</dbReference>
<dbReference type="FunFam" id="3.40.50.620:FF:000004">
    <property type="entry name" value="tRNA-specific 2-thiouridylase MnmA"/>
    <property type="match status" value="1"/>
</dbReference>
<feature type="region of interest" description="Interaction with target base in tRNA" evidence="15">
    <location>
        <begin position="96"/>
        <end position="98"/>
    </location>
</feature>
<evidence type="ECO:0000256" key="9">
    <source>
        <dbReference type="ARBA" id="ARBA00022741"/>
    </source>
</evidence>
<dbReference type="Pfam" id="PF03054">
    <property type="entry name" value="tRNA_Me_trans"/>
    <property type="match status" value="1"/>
</dbReference>
<organism evidence="17 18">
    <name type="scientific">Candidatus Borkfalkia faecigallinarum</name>
    <dbReference type="NCBI Taxonomy" id="2838509"/>
    <lineage>
        <taxon>Bacteria</taxon>
        <taxon>Bacillati</taxon>
        <taxon>Bacillota</taxon>
        <taxon>Clostridia</taxon>
        <taxon>Christensenellales</taxon>
        <taxon>Christensenellaceae</taxon>
        <taxon>Candidatus Borkfalkia</taxon>
    </lineage>
</organism>
<comment type="catalytic activity">
    <reaction evidence="13 15">
        <text>S-sulfanyl-L-cysteinyl-[protein] + uridine(34) in tRNA + AH2 + ATP = 2-thiouridine(34) in tRNA + L-cysteinyl-[protein] + A + AMP + diphosphate + H(+)</text>
        <dbReference type="Rhea" id="RHEA:47032"/>
        <dbReference type="Rhea" id="RHEA-COMP:10131"/>
        <dbReference type="Rhea" id="RHEA-COMP:11726"/>
        <dbReference type="Rhea" id="RHEA-COMP:11727"/>
        <dbReference type="Rhea" id="RHEA-COMP:11728"/>
        <dbReference type="ChEBI" id="CHEBI:13193"/>
        <dbReference type="ChEBI" id="CHEBI:15378"/>
        <dbReference type="ChEBI" id="CHEBI:17499"/>
        <dbReference type="ChEBI" id="CHEBI:29950"/>
        <dbReference type="ChEBI" id="CHEBI:30616"/>
        <dbReference type="ChEBI" id="CHEBI:33019"/>
        <dbReference type="ChEBI" id="CHEBI:61963"/>
        <dbReference type="ChEBI" id="CHEBI:65315"/>
        <dbReference type="ChEBI" id="CHEBI:87170"/>
        <dbReference type="ChEBI" id="CHEBI:456215"/>
        <dbReference type="EC" id="2.8.1.13"/>
    </reaction>
</comment>
<dbReference type="InterPro" id="IPR046884">
    <property type="entry name" value="MnmA-like_central"/>
</dbReference>
<evidence type="ECO:0000256" key="8">
    <source>
        <dbReference type="ARBA" id="ARBA00022694"/>
    </source>
</evidence>
<keyword evidence="5 15" id="KW-0963">Cytoplasm</keyword>
<evidence type="ECO:0000313" key="18">
    <source>
        <dbReference type="Proteomes" id="UP000824249"/>
    </source>
</evidence>
<name>A0A9D1VSS2_9FIRM</name>
<dbReference type="Gene3D" id="2.30.30.280">
    <property type="entry name" value="Adenine nucleotide alpha hydrolases-like domains"/>
    <property type="match status" value="1"/>
</dbReference>
<dbReference type="FunFam" id="2.40.30.10:FF:000023">
    <property type="entry name" value="tRNA-specific 2-thiouridylase MnmA"/>
    <property type="match status" value="1"/>
</dbReference>
<reference evidence="17" key="1">
    <citation type="journal article" date="2021" name="PeerJ">
        <title>Extensive microbial diversity within the chicken gut microbiome revealed by metagenomics and culture.</title>
        <authorList>
            <person name="Gilroy R."/>
            <person name="Ravi A."/>
            <person name="Getino M."/>
            <person name="Pursley I."/>
            <person name="Horton D.L."/>
            <person name="Alikhan N.F."/>
            <person name="Baker D."/>
            <person name="Gharbi K."/>
            <person name="Hall N."/>
            <person name="Watson M."/>
            <person name="Adriaenssens E.M."/>
            <person name="Foster-Nyarko E."/>
            <person name="Jarju S."/>
            <person name="Secka A."/>
            <person name="Antonio M."/>
            <person name="Oren A."/>
            <person name="Chaudhuri R.R."/>
            <person name="La Ragione R."/>
            <person name="Hildebrand F."/>
            <person name="Pallen M.J."/>
        </authorList>
    </citation>
    <scope>NUCLEOTIDE SEQUENCE</scope>
    <source>
        <strain evidence="17">26628</strain>
    </source>
</reference>
<evidence type="ECO:0000313" key="17">
    <source>
        <dbReference type="EMBL" id="HIX46143.1"/>
    </source>
</evidence>
<comment type="subcellular location">
    <subcellularLocation>
        <location evidence="1 15">Cytoplasm</location>
    </subcellularLocation>
</comment>
<dbReference type="Gene3D" id="3.40.50.620">
    <property type="entry name" value="HUPs"/>
    <property type="match status" value="1"/>
</dbReference>
<dbReference type="SUPFAM" id="SSF52402">
    <property type="entry name" value="Adenine nucleotide alpha hydrolases-like"/>
    <property type="match status" value="1"/>
</dbReference>
<dbReference type="AlphaFoldDB" id="A0A9D1VSS2"/>
<feature type="site" description="Interaction with tRNA" evidence="15">
    <location>
        <position position="126"/>
    </location>
</feature>
<dbReference type="Pfam" id="PF20259">
    <property type="entry name" value="tRNA_Me_trans_M"/>
    <property type="match status" value="1"/>
</dbReference>
<dbReference type="PROSITE" id="PS50206">
    <property type="entry name" value="RHODANESE_3"/>
    <property type="match status" value="1"/>
</dbReference>
<comment type="caution">
    <text evidence="17">The sequence shown here is derived from an EMBL/GenBank/DDBJ whole genome shotgun (WGS) entry which is preliminary data.</text>
</comment>
<evidence type="ECO:0000256" key="15">
    <source>
        <dbReference type="HAMAP-Rule" id="MF_00144"/>
    </source>
</evidence>
<evidence type="ECO:0000256" key="11">
    <source>
        <dbReference type="ARBA" id="ARBA00022884"/>
    </source>
</evidence>
<dbReference type="NCBIfam" id="NF001138">
    <property type="entry name" value="PRK00143.1"/>
    <property type="match status" value="1"/>
</dbReference>
<accession>A0A9D1VSS2</accession>
<feature type="active site" description="Nucleophile" evidence="15">
    <location>
        <position position="101"/>
    </location>
</feature>
<evidence type="ECO:0000256" key="10">
    <source>
        <dbReference type="ARBA" id="ARBA00022840"/>
    </source>
</evidence>
<gene>
    <name evidence="15 17" type="primary">mnmA</name>
    <name evidence="17" type="ORF">H9737_00450</name>
</gene>
<evidence type="ECO:0000256" key="5">
    <source>
        <dbReference type="ARBA" id="ARBA00022490"/>
    </source>
</evidence>
<dbReference type="GO" id="GO:0002143">
    <property type="term" value="P:tRNA wobble position uridine thiolation"/>
    <property type="evidence" value="ECO:0007669"/>
    <property type="project" value="TreeGrafter"/>
</dbReference>
<feature type="region of interest" description="Interaction with tRNA" evidence="15">
    <location>
        <begin position="148"/>
        <end position="150"/>
    </location>
</feature>
<dbReference type="NCBIfam" id="TIGR00420">
    <property type="entry name" value="trmU"/>
    <property type="match status" value="1"/>
</dbReference>
<evidence type="ECO:0000256" key="3">
    <source>
        <dbReference type="ARBA" id="ARBA00011949"/>
    </source>
</evidence>
<dbReference type="FunFam" id="2.30.30.280:FF:000001">
    <property type="entry name" value="tRNA-specific 2-thiouridylase MnmA"/>
    <property type="match status" value="1"/>
</dbReference>
<evidence type="ECO:0000256" key="1">
    <source>
        <dbReference type="ARBA" id="ARBA00004496"/>
    </source>
</evidence>
<keyword evidence="12 15" id="KW-1015">Disulfide bond</keyword>
<dbReference type="GO" id="GO:0000049">
    <property type="term" value="F:tRNA binding"/>
    <property type="evidence" value="ECO:0007669"/>
    <property type="project" value="UniProtKB-KW"/>
</dbReference>
<evidence type="ECO:0000256" key="4">
    <source>
        <dbReference type="ARBA" id="ARBA00013805"/>
    </source>
</evidence>
<feature type="binding site" evidence="15">
    <location>
        <begin position="10"/>
        <end position="17"/>
    </location>
    <ligand>
        <name>ATP</name>
        <dbReference type="ChEBI" id="CHEBI:30616"/>
    </ligand>
</feature>
<feature type="disulfide bond" description="Alternate" evidence="15">
    <location>
        <begin position="101"/>
        <end position="198"/>
    </location>
</feature>
<feature type="domain" description="Rhodanese" evidence="16">
    <location>
        <begin position="7"/>
        <end position="48"/>
    </location>
</feature>
<feature type="binding site" evidence="15">
    <location>
        <position position="36"/>
    </location>
    <ligand>
        <name>ATP</name>
        <dbReference type="ChEBI" id="CHEBI:30616"/>
    </ligand>
</feature>
<feature type="binding site" evidence="15">
    <location>
        <position position="125"/>
    </location>
    <ligand>
        <name>ATP</name>
        <dbReference type="ChEBI" id="CHEBI:30616"/>
    </ligand>
</feature>
<dbReference type="GO" id="GO:0005737">
    <property type="term" value="C:cytoplasm"/>
    <property type="evidence" value="ECO:0007669"/>
    <property type="project" value="UniProtKB-SubCell"/>
</dbReference>